<keyword evidence="10" id="KW-0963">Cytoplasm</keyword>
<dbReference type="EMBL" id="BAABLF010000006">
    <property type="protein sequence ID" value="GAA5189471.1"/>
    <property type="molecule type" value="Genomic_DNA"/>
</dbReference>
<dbReference type="SUPFAM" id="SSF53098">
    <property type="entry name" value="Ribonuclease H-like"/>
    <property type="match status" value="1"/>
</dbReference>
<feature type="binding site" evidence="10">
    <location>
        <position position="53"/>
    </location>
    <ligand>
        <name>Mg(2+)</name>
        <dbReference type="ChEBI" id="CHEBI:18420"/>
        <label>1</label>
    </ligand>
</feature>
<keyword evidence="13" id="KW-1185">Reference proteome</keyword>
<comment type="subcellular location">
    <subcellularLocation>
        <location evidence="10">Cytoplasm</location>
    </subcellularLocation>
</comment>
<protein>
    <recommendedName>
        <fullName evidence="4 10">Ribonuclease H</fullName>
        <shortName evidence="10">RNase H</shortName>
        <ecNumber evidence="4 10">3.1.26.4</ecNumber>
    </recommendedName>
</protein>
<evidence type="ECO:0000256" key="7">
    <source>
        <dbReference type="ARBA" id="ARBA00022759"/>
    </source>
</evidence>
<keyword evidence="6 10" id="KW-0479">Metal-binding</keyword>
<proteinExistence type="inferred from homology"/>
<comment type="subunit">
    <text evidence="3 10">Monomer.</text>
</comment>
<dbReference type="PANTHER" id="PTHR10642:SF26">
    <property type="entry name" value="RIBONUCLEASE H1"/>
    <property type="match status" value="1"/>
</dbReference>
<dbReference type="HAMAP" id="MF_00042">
    <property type="entry name" value="RNase_H"/>
    <property type="match status" value="1"/>
</dbReference>
<dbReference type="Pfam" id="PF00075">
    <property type="entry name" value="RNase_H"/>
    <property type="match status" value="1"/>
</dbReference>
<comment type="caution">
    <text evidence="12">The sequence shown here is derived from an EMBL/GenBank/DDBJ whole genome shotgun (WGS) entry which is preliminary data.</text>
</comment>
<evidence type="ECO:0000256" key="8">
    <source>
        <dbReference type="ARBA" id="ARBA00022801"/>
    </source>
</evidence>
<feature type="binding site" evidence="10">
    <location>
        <position position="15"/>
    </location>
    <ligand>
        <name>Mg(2+)</name>
        <dbReference type="ChEBI" id="CHEBI:18420"/>
        <label>2</label>
    </ligand>
</feature>
<dbReference type="CDD" id="cd09278">
    <property type="entry name" value="RNase_HI_prokaryote_like"/>
    <property type="match status" value="1"/>
</dbReference>
<reference evidence="13" key="1">
    <citation type="journal article" date="2019" name="Int. J. Syst. Evol. Microbiol.">
        <title>The Global Catalogue of Microorganisms (GCM) 10K type strain sequencing project: providing services to taxonomists for standard genome sequencing and annotation.</title>
        <authorList>
            <consortium name="The Broad Institute Genomics Platform"/>
            <consortium name="The Broad Institute Genome Sequencing Center for Infectious Disease"/>
            <person name="Wu L."/>
            <person name="Ma J."/>
        </authorList>
    </citation>
    <scope>NUCLEOTIDE SEQUENCE [LARGE SCALE GENOMIC DNA]</scope>
    <source>
        <strain evidence="13">JCM 18720</strain>
    </source>
</reference>
<evidence type="ECO:0000256" key="9">
    <source>
        <dbReference type="ARBA" id="ARBA00022842"/>
    </source>
</evidence>
<dbReference type="PROSITE" id="PS50879">
    <property type="entry name" value="RNASE_H_1"/>
    <property type="match status" value="1"/>
</dbReference>
<comment type="similarity">
    <text evidence="2 10">Belongs to the RNase H family.</text>
</comment>
<dbReference type="InterPro" id="IPR050092">
    <property type="entry name" value="RNase_H"/>
</dbReference>
<comment type="catalytic activity">
    <reaction evidence="1 10">
        <text>Endonucleolytic cleavage to 5'-phosphomonoester.</text>
        <dbReference type="EC" id="3.1.26.4"/>
    </reaction>
</comment>
<dbReference type="Gene3D" id="3.30.420.10">
    <property type="entry name" value="Ribonuclease H-like superfamily/Ribonuclease H"/>
    <property type="match status" value="1"/>
</dbReference>
<evidence type="ECO:0000256" key="3">
    <source>
        <dbReference type="ARBA" id="ARBA00011245"/>
    </source>
</evidence>
<dbReference type="RefSeq" id="WP_345316134.1">
    <property type="nucleotide sequence ID" value="NZ_BAABLF010000006.1"/>
</dbReference>
<evidence type="ECO:0000313" key="13">
    <source>
        <dbReference type="Proteomes" id="UP001501600"/>
    </source>
</evidence>
<feature type="binding site" evidence="10">
    <location>
        <position position="15"/>
    </location>
    <ligand>
        <name>Mg(2+)</name>
        <dbReference type="ChEBI" id="CHEBI:18420"/>
        <label>1</label>
    </ligand>
</feature>
<sequence>MHQQTQKKQVTLYTDGSCLGNPGPGGFGIVLLYRHHRKEMNGGFAQTTNNRMEMLAAIVGLETLIEPCEVDLHTDSQYLRQGITQWIHGWKRNGWQTKARQPVKNVDLWQRLDALSQQHQVRWHWVKGHAGDPNNERCDDLARAAASGKTLLVDEGYLSASSRAAV</sequence>
<evidence type="ECO:0000259" key="11">
    <source>
        <dbReference type="PROSITE" id="PS50879"/>
    </source>
</evidence>
<organism evidence="12 13">
    <name type="scientific">Ferrimonas gelatinilytica</name>
    <dbReference type="NCBI Taxonomy" id="1255257"/>
    <lineage>
        <taxon>Bacteria</taxon>
        <taxon>Pseudomonadati</taxon>
        <taxon>Pseudomonadota</taxon>
        <taxon>Gammaproteobacteria</taxon>
        <taxon>Alteromonadales</taxon>
        <taxon>Ferrimonadaceae</taxon>
        <taxon>Ferrimonas</taxon>
    </lineage>
</organism>
<comment type="function">
    <text evidence="10">Endonuclease that specifically degrades the RNA of RNA-DNA hybrids.</text>
</comment>
<feature type="domain" description="RNase H type-1" evidence="11">
    <location>
        <begin position="6"/>
        <end position="147"/>
    </location>
</feature>
<keyword evidence="8 10" id="KW-0378">Hydrolase</keyword>
<feature type="binding site" evidence="10">
    <location>
        <position position="139"/>
    </location>
    <ligand>
        <name>Mg(2+)</name>
        <dbReference type="ChEBI" id="CHEBI:18420"/>
        <label>2</label>
    </ligand>
</feature>
<evidence type="ECO:0000256" key="2">
    <source>
        <dbReference type="ARBA" id="ARBA00005300"/>
    </source>
</evidence>
<dbReference type="NCBIfam" id="NF001236">
    <property type="entry name" value="PRK00203.1"/>
    <property type="match status" value="1"/>
</dbReference>
<dbReference type="EC" id="3.1.26.4" evidence="4 10"/>
<evidence type="ECO:0000313" key="12">
    <source>
        <dbReference type="EMBL" id="GAA5189471.1"/>
    </source>
</evidence>
<dbReference type="Proteomes" id="UP001501600">
    <property type="component" value="Unassembled WGS sequence"/>
</dbReference>
<evidence type="ECO:0000256" key="5">
    <source>
        <dbReference type="ARBA" id="ARBA00022722"/>
    </source>
</evidence>
<keyword evidence="5 10" id="KW-0540">Nuclease</keyword>
<dbReference type="PANTHER" id="PTHR10642">
    <property type="entry name" value="RIBONUCLEASE H1"/>
    <property type="match status" value="1"/>
</dbReference>
<comment type="cofactor">
    <cofactor evidence="10">
        <name>Mg(2+)</name>
        <dbReference type="ChEBI" id="CHEBI:18420"/>
    </cofactor>
    <text evidence="10">Binds 1 Mg(2+) ion per subunit. May bind a second metal ion at a regulatory site, or after substrate binding.</text>
</comment>
<dbReference type="InterPro" id="IPR002156">
    <property type="entry name" value="RNaseH_domain"/>
</dbReference>
<keyword evidence="7 10" id="KW-0255">Endonuclease</keyword>
<accession>A0ABP9S0R5</accession>
<feature type="binding site" evidence="10">
    <location>
        <position position="75"/>
    </location>
    <ligand>
        <name>Mg(2+)</name>
        <dbReference type="ChEBI" id="CHEBI:18420"/>
        <label>1</label>
    </ligand>
</feature>
<dbReference type="InterPro" id="IPR036397">
    <property type="entry name" value="RNaseH_sf"/>
</dbReference>
<evidence type="ECO:0000256" key="4">
    <source>
        <dbReference type="ARBA" id="ARBA00012180"/>
    </source>
</evidence>
<keyword evidence="9 10" id="KW-0460">Magnesium</keyword>
<name>A0ABP9S0R5_9GAMM</name>
<evidence type="ECO:0000256" key="6">
    <source>
        <dbReference type="ARBA" id="ARBA00022723"/>
    </source>
</evidence>
<evidence type="ECO:0000256" key="1">
    <source>
        <dbReference type="ARBA" id="ARBA00000077"/>
    </source>
</evidence>
<dbReference type="InterPro" id="IPR022892">
    <property type="entry name" value="RNaseHI"/>
</dbReference>
<dbReference type="InterPro" id="IPR012337">
    <property type="entry name" value="RNaseH-like_sf"/>
</dbReference>
<evidence type="ECO:0000256" key="10">
    <source>
        <dbReference type="HAMAP-Rule" id="MF_00042"/>
    </source>
</evidence>
<gene>
    <name evidence="10 12" type="primary">rnhA</name>
    <name evidence="12" type="ORF">GCM10025772_11950</name>
</gene>